<comment type="function">
    <text evidence="1">Removes C-terminal D-alanyl residues from sugar-peptide cell wall precursors.</text>
</comment>
<dbReference type="Pfam" id="PF07943">
    <property type="entry name" value="PBP5_C"/>
    <property type="match status" value="1"/>
</dbReference>
<feature type="binding site" evidence="14">
    <location>
        <position position="228"/>
    </location>
    <ligand>
        <name>substrate</name>
    </ligand>
</feature>
<dbReference type="PANTHER" id="PTHR21581">
    <property type="entry name" value="D-ALANYL-D-ALANINE CARBOXYPEPTIDASE"/>
    <property type="match status" value="1"/>
</dbReference>
<feature type="signal peptide" evidence="16">
    <location>
        <begin position="1"/>
        <end position="24"/>
    </location>
</feature>
<name>A5D2S8_PELTS</name>
<comment type="similarity">
    <text evidence="3 15">Belongs to the peptidase S11 family.</text>
</comment>
<evidence type="ECO:0000256" key="9">
    <source>
        <dbReference type="ARBA" id="ARBA00022960"/>
    </source>
</evidence>
<dbReference type="InterPro" id="IPR012338">
    <property type="entry name" value="Beta-lactam/transpept-like"/>
</dbReference>
<keyword evidence="6" id="KW-0645">Protease</keyword>
<feature type="active site" description="Proton acceptor" evidence="13">
    <location>
        <position position="72"/>
    </location>
</feature>
<dbReference type="InterPro" id="IPR018044">
    <property type="entry name" value="Peptidase_S11"/>
</dbReference>
<feature type="active site" evidence="13">
    <location>
        <position position="124"/>
    </location>
</feature>
<keyword evidence="5 18" id="KW-0121">Carboxypeptidase</keyword>
<dbReference type="InterPro" id="IPR001967">
    <property type="entry name" value="Peptidase_S11_N"/>
</dbReference>
<evidence type="ECO:0000259" key="17">
    <source>
        <dbReference type="SMART" id="SM00936"/>
    </source>
</evidence>
<dbReference type="eggNOG" id="COG1686">
    <property type="taxonomic scope" value="Bacteria"/>
</dbReference>
<keyword evidence="9" id="KW-0133">Cell shape</keyword>
<dbReference type="GO" id="GO:0009002">
    <property type="term" value="F:serine-type D-Ala-D-Ala carboxypeptidase activity"/>
    <property type="evidence" value="ECO:0007669"/>
    <property type="project" value="UniProtKB-EC"/>
</dbReference>
<dbReference type="PANTHER" id="PTHR21581:SF33">
    <property type="entry name" value="D-ALANYL-D-ALANINE CARBOXYPEPTIDASE DACB"/>
    <property type="match status" value="1"/>
</dbReference>
<evidence type="ECO:0000256" key="7">
    <source>
        <dbReference type="ARBA" id="ARBA00022729"/>
    </source>
</evidence>
<dbReference type="EC" id="3.4.16.4" evidence="4"/>
<dbReference type="Gene3D" id="2.60.410.10">
    <property type="entry name" value="D-Ala-D-Ala carboxypeptidase, C-terminal domain"/>
    <property type="match status" value="1"/>
</dbReference>
<dbReference type="Proteomes" id="UP000006556">
    <property type="component" value="Chromosome"/>
</dbReference>
<evidence type="ECO:0000256" key="13">
    <source>
        <dbReference type="PIRSR" id="PIRSR618044-1"/>
    </source>
</evidence>
<dbReference type="MEROPS" id="S11.004"/>
<dbReference type="Gene3D" id="3.40.710.10">
    <property type="entry name" value="DD-peptidase/beta-lactamase superfamily"/>
    <property type="match status" value="1"/>
</dbReference>
<dbReference type="SUPFAM" id="SSF69189">
    <property type="entry name" value="Penicillin-binding protein associated domain"/>
    <property type="match status" value="1"/>
</dbReference>
<dbReference type="UniPathway" id="UPA00219"/>
<evidence type="ECO:0000256" key="6">
    <source>
        <dbReference type="ARBA" id="ARBA00022670"/>
    </source>
</evidence>
<evidence type="ECO:0000256" key="10">
    <source>
        <dbReference type="ARBA" id="ARBA00022984"/>
    </source>
</evidence>
<dbReference type="AlphaFoldDB" id="A5D2S8"/>
<evidence type="ECO:0000256" key="16">
    <source>
        <dbReference type="SAM" id="SignalP"/>
    </source>
</evidence>
<reference evidence="19" key="1">
    <citation type="journal article" date="2008" name="Genome Res.">
        <title>The genome of Pelotomaculum thermopropionicum reveals niche-associated evolution in anaerobic microbiota.</title>
        <authorList>
            <person name="Kosaka T."/>
            <person name="Kato S."/>
            <person name="Shimoyama T."/>
            <person name="Ishii S."/>
            <person name="Abe T."/>
            <person name="Watanabe K."/>
        </authorList>
    </citation>
    <scope>NUCLEOTIDE SEQUENCE [LARGE SCALE GENOMIC DNA]</scope>
    <source>
        <strain evidence="19">DSM 13744 / JCM 10971 / SI</strain>
    </source>
</reference>
<dbReference type="GO" id="GO:0008360">
    <property type="term" value="P:regulation of cell shape"/>
    <property type="evidence" value="ECO:0007669"/>
    <property type="project" value="UniProtKB-KW"/>
</dbReference>
<evidence type="ECO:0000256" key="12">
    <source>
        <dbReference type="ARBA" id="ARBA00034000"/>
    </source>
</evidence>
<keyword evidence="11" id="KW-0961">Cell wall biogenesis/degradation</keyword>
<dbReference type="EMBL" id="AP009389">
    <property type="protein sequence ID" value="BAF59458.1"/>
    <property type="molecule type" value="Genomic_DNA"/>
</dbReference>
<evidence type="ECO:0000256" key="1">
    <source>
        <dbReference type="ARBA" id="ARBA00003217"/>
    </source>
</evidence>
<accession>A5D2S8</accession>
<evidence type="ECO:0000256" key="3">
    <source>
        <dbReference type="ARBA" id="ARBA00007164"/>
    </source>
</evidence>
<evidence type="ECO:0000313" key="19">
    <source>
        <dbReference type="Proteomes" id="UP000006556"/>
    </source>
</evidence>
<comment type="catalytic activity">
    <reaction evidence="12">
        <text>Preferential cleavage: (Ac)2-L-Lys-D-Ala-|-D-Ala. Also transpeptidation of peptidyl-alanyl moieties that are N-acyl substituents of D-alanine.</text>
        <dbReference type="EC" id="3.4.16.4"/>
    </reaction>
</comment>
<evidence type="ECO:0000256" key="14">
    <source>
        <dbReference type="PIRSR" id="PIRSR618044-2"/>
    </source>
</evidence>
<dbReference type="Pfam" id="PF00768">
    <property type="entry name" value="Peptidase_S11"/>
    <property type="match status" value="1"/>
</dbReference>
<sequence>MQRSPGTLSYLAAVVLLAMYFSCAQPVHSEELSETGAFFITADAAVLMDARTGQILYEKNARQKRPPASTTKIMTALLALEGGDLQQIVTVSPNAASTGEASLDLRPGEKLTLEELIYGAMLESGNDACVAIAEHISGTEENFVLLMNQKAKMIGAEDTSFKNSNGLPAAGHCTTARDLAVITRYALRNDIFRKVVSTRGRAVGGEKCRYLSNTNRLLWSYAWADGVKTGTTGEAGNCLVASATKDGRQLISVVLHSDDRWLDSVKLMEFGFENFNLVQAVGRGEPIARVTVKEGTEKEVKAVAGAGIDAVVPKNGRERPEKAVEIKKDVIAPVQKGQYLGRVTILVKGEVIGSADLVADRSVERENALRVFLKKAGGYFK</sequence>
<evidence type="ECO:0000313" key="18">
    <source>
        <dbReference type="EMBL" id="BAF59458.1"/>
    </source>
</evidence>
<gene>
    <name evidence="18" type="primary">DacC</name>
    <name evidence="18" type="ordered locus">PTH_1277</name>
</gene>
<feature type="active site" description="Acyl-ester intermediate" evidence="13">
    <location>
        <position position="69"/>
    </location>
</feature>
<protein>
    <recommendedName>
        <fullName evidence="4">serine-type D-Ala-D-Ala carboxypeptidase</fullName>
        <ecNumber evidence="4">3.4.16.4</ecNumber>
    </recommendedName>
</protein>
<evidence type="ECO:0000256" key="8">
    <source>
        <dbReference type="ARBA" id="ARBA00022801"/>
    </source>
</evidence>
<dbReference type="STRING" id="370438.PTH_1277"/>
<dbReference type="GO" id="GO:0006508">
    <property type="term" value="P:proteolysis"/>
    <property type="evidence" value="ECO:0007669"/>
    <property type="project" value="UniProtKB-KW"/>
</dbReference>
<keyword evidence="19" id="KW-1185">Reference proteome</keyword>
<dbReference type="GO" id="GO:0009252">
    <property type="term" value="P:peptidoglycan biosynthetic process"/>
    <property type="evidence" value="ECO:0007669"/>
    <property type="project" value="UniProtKB-UniPathway"/>
</dbReference>
<feature type="domain" description="Peptidase S11 D-Ala-D-Ala carboxypeptidase A C-terminal" evidence="17">
    <location>
        <begin position="275"/>
        <end position="365"/>
    </location>
</feature>
<dbReference type="SUPFAM" id="SSF56601">
    <property type="entry name" value="beta-lactamase/transpeptidase-like"/>
    <property type="match status" value="1"/>
</dbReference>
<feature type="chain" id="PRO_5039690197" description="serine-type D-Ala-D-Ala carboxypeptidase" evidence="16">
    <location>
        <begin position="25"/>
        <end position="381"/>
    </location>
</feature>
<dbReference type="SMART" id="SM00936">
    <property type="entry name" value="PBP5_C"/>
    <property type="match status" value="1"/>
</dbReference>
<dbReference type="GO" id="GO:0071555">
    <property type="term" value="P:cell wall organization"/>
    <property type="evidence" value="ECO:0007669"/>
    <property type="project" value="UniProtKB-KW"/>
</dbReference>
<evidence type="ECO:0000256" key="5">
    <source>
        <dbReference type="ARBA" id="ARBA00022645"/>
    </source>
</evidence>
<evidence type="ECO:0000256" key="4">
    <source>
        <dbReference type="ARBA" id="ARBA00012448"/>
    </source>
</evidence>
<evidence type="ECO:0000256" key="2">
    <source>
        <dbReference type="ARBA" id="ARBA00004752"/>
    </source>
</evidence>
<evidence type="ECO:0000256" key="11">
    <source>
        <dbReference type="ARBA" id="ARBA00023316"/>
    </source>
</evidence>
<keyword evidence="7 16" id="KW-0732">Signal</keyword>
<dbReference type="InterPro" id="IPR012907">
    <property type="entry name" value="Peptidase_S11_C"/>
</dbReference>
<dbReference type="KEGG" id="pth:PTH_1277"/>
<dbReference type="InterPro" id="IPR015956">
    <property type="entry name" value="Peniciliin-bd_prot_C_sf"/>
</dbReference>
<dbReference type="HOGENOM" id="CLU_027070_7_3_9"/>
<comment type="pathway">
    <text evidence="2">Cell wall biogenesis; peptidoglycan biosynthesis.</text>
</comment>
<keyword evidence="8" id="KW-0378">Hydrolase</keyword>
<dbReference type="InterPro" id="IPR037167">
    <property type="entry name" value="Peptidase_S11_C_sf"/>
</dbReference>
<proteinExistence type="inferred from homology"/>
<keyword evidence="10" id="KW-0573">Peptidoglycan synthesis</keyword>
<dbReference type="PRINTS" id="PR00725">
    <property type="entry name" value="DADACBPTASE1"/>
</dbReference>
<evidence type="ECO:0000256" key="15">
    <source>
        <dbReference type="RuleBase" id="RU004016"/>
    </source>
</evidence>
<organism evidence="18 19">
    <name type="scientific">Pelotomaculum thermopropionicum (strain DSM 13744 / JCM 10971 / SI)</name>
    <dbReference type="NCBI Taxonomy" id="370438"/>
    <lineage>
        <taxon>Bacteria</taxon>
        <taxon>Bacillati</taxon>
        <taxon>Bacillota</taxon>
        <taxon>Clostridia</taxon>
        <taxon>Eubacteriales</taxon>
        <taxon>Desulfotomaculaceae</taxon>
        <taxon>Pelotomaculum</taxon>
    </lineage>
</organism>